<dbReference type="Gene3D" id="3.30.70.330">
    <property type="match status" value="1"/>
</dbReference>
<evidence type="ECO:0000313" key="3">
    <source>
        <dbReference type="EMBL" id="KAH7440152.1"/>
    </source>
</evidence>
<dbReference type="InterPro" id="IPR035979">
    <property type="entry name" value="RBD_domain_sf"/>
</dbReference>
<dbReference type="OrthoDB" id="417481at2759"/>
<comment type="caution">
    <text evidence="3">The sequence shown here is derived from an EMBL/GenBank/DDBJ whole genome shotgun (WGS) entry which is preliminary data.</text>
</comment>
<evidence type="ECO:0000259" key="2">
    <source>
        <dbReference type="Pfam" id="PF04059"/>
    </source>
</evidence>
<proteinExistence type="predicted"/>
<name>A0A8T2UY40_CERRI</name>
<accession>A0A8T2UY40</accession>
<dbReference type="InterPro" id="IPR007201">
    <property type="entry name" value="Mei2-like_Rrm_C"/>
</dbReference>
<dbReference type="AlphaFoldDB" id="A0A8T2UY40"/>
<evidence type="ECO:0000313" key="4">
    <source>
        <dbReference type="Proteomes" id="UP000825935"/>
    </source>
</evidence>
<dbReference type="Proteomes" id="UP000825935">
    <property type="component" value="Chromosome 4"/>
</dbReference>
<dbReference type="Pfam" id="PF04059">
    <property type="entry name" value="RRM_2"/>
    <property type="match status" value="1"/>
</dbReference>
<dbReference type="GO" id="GO:0003676">
    <property type="term" value="F:nucleic acid binding"/>
    <property type="evidence" value="ECO:0007669"/>
    <property type="project" value="InterPro"/>
</dbReference>
<dbReference type="InterPro" id="IPR012677">
    <property type="entry name" value="Nucleotide-bd_a/b_plait_sf"/>
</dbReference>
<dbReference type="SUPFAM" id="SSF54928">
    <property type="entry name" value="RNA-binding domain, RBD"/>
    <property type="match status" value="1"/>
</dbReference>
<keyword evidence="4" id="KW-1185">Reference proteome</keyword>
<organism evidence="3 4">
    <name type="scientific">Ceratopteris richardii</name>
    <name type="common">Triangle waterfern</name>
    <dbReference type="NCBI Taxonomy" id="49495"/>
    <lineage>
        <taxon>Eukaryota</taxon>
        <taxon>Viridiplantae</taxon>
        <taxon>Streptophyta</taxon>
        <taxon>Embryophyta</taxon>
        <taxon>Tracheophyta</taxon>
        <taxon>Polypodiopsida</taxon>
        <taxon>Polypodiidae</taxon>
        <taxon>Polypodiales</taxon>
        <taxon>Pteridineae</taxon>
        <taxon>Pteridaceae</taxon>
        <taxon>Parkerioideae</taxon>
        <taxon>Ceratopteris</taxon>
    </lineage>
</organism>
<protein>
    <recommendedName>
        <fullName evidence="2">Mei2-like C-terminal RNA recognition motif domain-containing protein</fullName>
    </recommendedName>
</protein>
<feature type="domain" description="Mei2-like C-terminal RNA recognition motif" evidence="2">
    <location>
        <begin position="98"/>
        <end position="199"/>
    </location>
</feature>
<evidence type="ECO:0000256" key="1">
    <source>
        <dbReference type="SAM" id="MobiDB-lite"/>
    </source>
</evidence>
<sequence length="246" mass="28388">MEIYKLENDEESPETIAIISNEHADRQQNQQLADTESKRGLNPNAAPFHRANTHSSCSGASDDSYIRRRLDASKEADANSSRLIYSDGMDFQQIKDVTTLMIRNIPNRLTFMDLVNFMDFYCRGNVSNSAAYDFLYLVMDFRTSLNKGYAFVNFTTSKAANVFRGSLTDLKWFGWKSKKICEISVAKVQGLDALERHFKQSVMQSYRDDFMPIAFTPPRNGYNANEVQYRVLVSRSQNWHLQKRRL</sequence>
<gene>
    <name evidence="3" type="ORF">KP509_04G093800</name>
</gene>
<feature type="region of interest" description="Disordered" evidence="1">
    <location>
        <begin position="1"/>
        <end position="61"/>
    </location>
</feature>
<reference evidence="3" key="1">
    <citation type="submission" date="2021-08" db="EMBL/GenBank/DDBJ databases">
        <title>WGS assembly of Ceratopteris richardii.</title>
        <authorList>
            <person name="Marchant D.B."/>
            <person name="Chen G."/>
            <person name="Jenkins J."/>
            <person name="Shu S."/>
            <person name="Leebens-Mack J."/>
            <person name="Grimwood J."/>
            <person name="Schmutz J."/>
            <person name="Soltis P."/>
            <person name="Soltis D."/>
            <person name="Chen Z.-H."/>
        </authorList>
    </citation>
    <scope>NUCLEOTIDE SEQUENCE</scope>
    <source>
        <strain evidence="3">Whitten #5841</strain>
        <tissue evidence="3">Leaf</tissue>
    </source>
</reference>
<dbReference type="EMBL" id="CM035409">
    <property type="protein sequence ID" value="KAH7440152.1"/>
    <property type="molecule type" value="Genomic_DNA"/>
</dbReference>